<feature type="compositionally biased region" description="Basic residues" evidence="1">
    <location>
        <begin position="56"/>
        <end position="71"/>
    </location>
</feature>
<feature type="compositionally biased region" description="Polar residues" evidence="1">
    <location>
        <begin position="119"/>
        <end position="145"/>
    </location>
</feature>
<protein>
    <submittedName>
        <fullName evidence="2">Uncharacterized protein</fullName>
    </submittedName>
</protein>
<dbReference type="AlphaFoldDB" id="A0AA41V943"/>
<proteinExistence type="predicted"/>
<sequence>MKRNIRVFVDDTKQTLVNNEGKSTKSAPTPKKLINRQAKSVRSVSPPLKIIILKDKIKKSHDKQTPKKKRKSLEQPDHEMTPRRSSPRFKNSSKEPDCAEKTSLTRSPLGKRKHLVEPEQSQPLQSVSEASQVAAPSTEVVNTSSKAKRRLYSGPCPNVQLRIANDTLADLQDDEEDEDNEREPENNVVVREVENEDKENENEGEDHDAGKVNEQEAECQNTWVLQEKPKRKYVPRGPTRMKALGLTVDNNELKKEGKQILSFNSKDQPICDPSVALASVLGVLVRRNIALKHLDWRDVPGETKDNIWVIVKQRFIVDDFYKEYYVRKMEGYLK</sequence>
<keyword evidence="3" id="KW-1185">Reference proteome</keyword>
<comment type="caution">
    <text evidence="2">The sequence shown here is derived from an EMBL/GenBank/DDBJ whole genome shotgun (WGS) entry which is preliminary data.</text>
</comment>
<feature type="compositionally biased region" description="Acidic residues" evidence="1">
    <location>
        <begin position="171"/>
        <end position="182"/>
    </location>
</feature>
<feature type="compositionally biased region" description="Basic and acidic residues" evidence="1">
    <location>
        <begin position="72"/>
        <end position="82"/>
    </location>
</feature>
<evidence type="ECO:0000313" key="2">
    <source>
        <dbReference type="EMBL" id="MCL7035464.1"/>
    </source>
</evidence>
<name>A0AA41V943_PAPNU</name>
<organism evidence="2 3">
    <name type="scientific">Papaver nudicaule</name>
    <name type="common">Iceland poppy</name>
    <dbReference type="NCBI Taxonomy" id="74823"/>
    <lineage>
        <taxon>Eukaryota</taxon>
        <taxon>Viridiplantae</taxon>
        <taxon>Streptophyta</taxon>
        <taxon>Embryophyta</taxon>
        <taxon>Tracheophyta</taxon>
        <taxon>Spermatophyta</taxon>
        <taxon>Magnoliopsida</taxon>
        <taxon>Ranunculales</taxon>
        <taxon>Papaveraceae</taxon>
        <taxon>Papaveroideae</taxon>
        <taxon>Papaver</taxon>
    </lineage>
</organism>
<feature type="compositionally biased region" description="Polar residues" evidence="1">
    <location>
        <begin position="16"/>
        <end position="27"/>
    </location>
</feature>
<evidence type="ECO:0000256" key="1">
    <source>
        <dbReference type="SAM" id="MobiDB-lite"/>
    </source>
</evidence>
<accession>A0AA41V943</accession>
<reference evidence="2" key="1">
    <citation type="submission" date="2022-03" db="EMBL/GenBank/DDBJ databases">
        <title>A functionally conserved STORR gene fusion in Papaver species that diverged 16.8 million years ago.</title>
        <authorList>
            <person name="Catania T."/>
        </authorList>
    </citation>
    <scope>NUCLEOTIDE SEQUENCE</scope>
    <source>
        <strain evidence="2">S-191538</strain>
    </source>
</reference>
<evidence type="ECO:0000313" key="3">
    <source>
        <dbReference type="Proteomes" id="UP001177140"/>
    </source>
</evidence>
<dbReference type="Proteomes" id="UP001177140">
    <property type="component" value="Unassembled WGS sequence"/>
</dbReference>
<dbReference type="EMBL" id="JAJJMA010157039">
    <property type="protein sequence ID" value="MCL7035464.1"/>
    <property type="molecule type" value="Genomic_DNA"/>
</dbReference>
<gene>
    <name evidence="2" type="ORF">MKW94_025377</name>
</gene>
<feature type="compositionally biased region" description="Acidic residues" evidence="1">
    <location>
        <begin position="194"/>
        <end position="206"/>
    </location>
</feature>
<feature type="region of interest" description="Disordered" evidence="1">
    <location>
        <begin position="16"/>
        <end position="211"/>
    </location>
</feature>